<proteinExistence type="predicted"/>
<name>A0A6C0J6K2_9ZZZZ</name>
<dbReference type="EMBL" id="MN740327">
    <property type="protein sequence ID" value="QHU00500.1"/>
    <property type="molecule type" value="Genomic_DNA"/>
</dbReference>
<dbReference type="AlphaFoldDB" id="A0A6C0J6K2"/>
<accession>A0A6C0J6K2</accession>
<sequence>MLVKWINHNMCNRKLQLKIGLTTDIIPFLTKKENVYQAVFIIVMLRMLWNGNG</sequence>
<organism evidence="1">
    <name type="scientific">viral metagenome</name>
    <dbReference type="NCBI Taxonomy" id="1070528"/>
    <lineage>
        <taxon>unclassified sequences</taxon>
        <taxon>metagenomes</taxon>
        <taxon>organismal metagenomes</taxon>
    </lineage>
</organism>
<evidence type="ECO:0000313" key="1">
    <source>
        <dbReference type="EMBL" id="QHU00500.1"/>
    </source>
</evidence>
<protein>
    <submittedName>
        <fullName evidence="1">Uncharacterized protein</fullName>
    </submittedName>
</protein>
<reference evidence="1" key="1">
    <citation type="journal article" date="2020" name="Nature">
        <title>Giant virus diversity and host interactions through global metagenomics.</title>
        <authorList>
            <person name="Schulz F."/>
            <person name="Roux S."/>
            <person name="Paez-Espino D."/>
            <person name="Jungbluth S."/>
            <person name="Walsh D.A."/>
            <person name="Denef V.J."/>
            <person name="McMahon K.D."/>
            <person name="Konstantinidis K.T."/>
            <person name="Eloe-Fadrosh E.A."/>
            <person name="Kyrpides N.C."/>
            <person name="Woyke T."/>
        </authorList>
    </citation>
    <scope>NUCLEOTIDE SEQUENCE</scope>
    <source>
        <strain evidence="1">GVMAG-M-3300025860-20</strain>
    </source>
</reference>